<name>A0A137NS11_CONC2</name>
<organism evidence="1 2">
    <name type="scientific">Conidiobolus coronatus (strain ATCC 28846 / CBS 209.66 / NRRL 28638)</name>
    <name type="common">Delacroixia coronata</name>
    <dbReference type="NCBI Taxonomy" id="796925"/>
    <lineage>
        <taxon>Eukaryota</taxon>
        <taxon>Fungi</taxon>
        <taxon>Fungi incertae sedis</taxon>
        <taxon>Zoopagomycota</taxon>
        <taxon>Entomophthoromycotina</taxon>
        <taxon>Entomophthoromycetes</taxon>
        <taxon>Entomophthorales</taxon>
        <taxon>Ancylistaceae</taxon>
        <taxon>Conidiobolus</taxon>
    </lineage>
</organism>
<dbReference type="SUPFAM" id="SSF52058">
    <property type="entry name" value="L domain-like"/>
    <property type="match status" value="1"/>
</dbReference>
<reference evidence="1 2" key="1">
    <citation type="journal article" date="2015" name="Genome Biol. Evol.">
        <title>Phylogenomic analyses indicate that early fungi evolved digesting cell walls of algal ancestors of land plants.</title>
        <authorList>
            <person name="Chang Y."/>
            <person name="Wang S."/>
            <person name="Sekimoto S."/>
            <person name="Aerts A.L."/>
            <person name="Choi C."/>
            <person name="Clum A."/>
            <person name="LaButti K.M."/>
            <person name="Lindquist E.A."/>
            <person name="Yee Ngan C."/>
            <person name="Ohm R.A."/>
            <person name="Salamov A.A."/>
            <person name="Grigoriev I.V."/>
            <person name="Spatafora J.W."/>
            <person name="Berbee M.L."/>
        </authorList>
    </citation>
    <scope>NUCLEOTIDE SEQUENCE [LARGE SCALE GENOMIC DNA]</scope>
    <source>
        <strain evidence="1 2">NRRL 28638</strain>
    </source>
</reference>
<dbReference type="Proteomes" id="UP000070444">
    <property type="component" value="Unassembled WGS sequence"/>
</dbReference>
<keyword evidence="2" id="KW-1185">Reference proteome</keyword>
<evidence type="ECO:0008006" key="3">
    <source>
        <dbReference type="Google" id="ProtNLM"/>
    </source>
</evidence>
<dbReference type="EMBL" id="KQ964866">
    <property type="protein sequence ID" value="KXN65514.1"/>
    <property type="molecule type" value="Genomic_DNA"/>
</dbReference>
<protein>
    <recommendedName>
        <fullName evidence="3">F-box domain-containing protein</fullName>
    </recommendedName>
</protein>
<gene>
    <name evidence="1" type="ORF">CONCODRAFT_12874</name>
</gene>
<sequence length="231" mass="27231">MTSYLVPQRSIPSLKDFGFISDYNYYSGVNQFIELNLQLESLIITSHSFNYTTLNLIKLMTNLKSLEFRGPINFNFETEIPILESIKNLSFNIVKPSNFQMIKELGFYCPNLTKMHFKMHTRKNFQNLIDKKVIELFNHFLHLKIFHFIIKGNISEKINFSEFNWLEVLIVESGQLTMINIDFESCTSLRKVILKSFCDINTIEFKNKFNSIEGWKFKFASNIIKGYKLLQ</sequence>
<evidence type="ECO:0000313" key="1">
    <source>
        <dbReference type="EMBL" id="KXN65514.1"/>
    </source>
</evidence>
<dbReference type="AlphaFoldDB" id="A0A137NS11"/>
<accession>A0A137NS11</accession>
<evidence type="ECO:0000313" key="2">
    <source>
        <dbReference type="Proteomes" id="UP000070444"/>
    </source>
</evidence>
<proteinExistence type="predicted"/>